<protein>
    <recommendedName>
        <fullName evidence="4">Trafficking protein particle complex subunit</fullName>
    </recommendedName>
</protein>
<proteinExistence type="predicted"/>
<keyword evidence="3" id="KW-1185">Reference proteome</keyword>
<reference evidence="2 3" key="1">
    <citation type="submission" date="2024-10" db="EMBL/GenBank/DDBJ databases">
        <title>Updated reference genomes for cyclostephanoid diatoms.</title>
        <authorList>
            <person name="Roberts W.R."/>
            <person name="Alverson A.J."/>
        </authorList>
    </citation>
    <scope>NUCLEOTIDE SEQUENCE [LARGE SCALE GENOMIC DNA]</scope>
    <source>
        <strain evidence="2 3">AJA232-27</strain>
    </source>
</reference>
<evidence type="ECO:0008006" key="4">
    <source>
        <dbReference type="Google" id="ProtNLM"/>
    </source>
</evidence>
<dbReference type="AlphaFoldDB" id="A0ABD3MM73"/>
<name>A0ABD3MM73_9STRA</name>
<dbReference type="PANTHER" id="PTHR12403">
    <property type="entry name" value="TRAFFICKING PROTEIN PARTICLE COMPLEX SUBUNIT 2"/>
    <property type="match status" value="1"/>
</dbReference>
<dbReference type="Pfam" id="PF04628">
    <property type="entry name" value="Sedlin_N"/>
    <property type="match status" value="1"/>
</dbReference>
<dbReference type="EMBL" id="JALLBG020000124">
    <property type="protein sequence ID" value="KAL3763297.1"/>
    <property type="molecule type" value="Genomic_DNA"/>
</dbReference>
<dbReference type="InterPro" id="IPR006722">
    <property type="entry name" value="Sedlin"/>
</dbReference>
<feature type="compositionally biased region" description="Low complexity" evidence="1">
    <location>
        <begin position="26"/>
        <end position="37"/>
    </location>
</feature>
<evidence type="ECO:0000313" key="2">
    <source>
        <dbReference type="EMBL" id="KAL3763297.1"/>
    </source>
</evidence>
<comment type="caution">
    <text evidence="2">The sequence shown here is derived from an EMBL/GenBank/DDBJ whole genome shotgun (WGS) entry which is preliminary data.</text>
</comment>
<dbReference type="CDD" id="cd14825">
    <property type="entry name" value="TRAPPC2_sedlin"/>
    <property type="match status" value="1"/>
</dbReference>
<feature type="compositionally biased region" description="Gly residues" evidence="1">
    <location>
        <begin position="38"/>
        <end position="48"/>
    </location>
</feature>
<feature type="region of interest" description="Disordered" evidence="1">
    <location>
        <begin position="24"/>
        <end position="59"/>
    </location>
</feature>
<organism evidence="2 3">
    <name type="scientific">Discostella pseudostelligera</name>
    <dbReference type="NCBI Taxonomy" id="259834"/>
    <lineage>
        <taxon>Eukaryota</taxon>
        <taxon>Sar</taxon>
        <taxon>Stramenopiles</taxon>
        <taxon>Ochrophyta</taxon>
        <taxon>Bacillariophyta</taxon>
        <taxon>Coscinodiscophyceae</taxon>
        <taxon>Thalassiosirophycidae</taxon>
        <taxon>Stephanodiscales</taxon>
        <taxon>Stephanodiscaceae</taxon>
        <taxon>Discostella</taxon>
    </lineage>
</organism>
<dbReference type="SUPFAM" id="SSF64356">
    <property type="entry name" value="SNARE-like"/>
    <property type="match status" value="1"/>
</dbReference>
<evidence type="ECO:0000256" key="1">
    <source>
        <dbReference type="SAM" id="MobiDB-lite"/>
    </source>
</evidence>
<sequence>MSSSPVLLFVIVGKNEPLYEAEIDTSSSSSMAPSNSSGGAGGGGGGAGSPSQQQQQNELSTRQNYFVLHSALDLVEKSVYSTSNMYLRVVDKVNQQQVSTFVTAANVKFMLLHGGKGEEVIKNFFGEVYGYYVKLSMNPFYKYDTPIMSKAFDARVRAAARAYLS</sequence>
<gene>
    <name evidence="2" type="ORF">ACHAWU_009000</name>
</gene>
<accession>A0ABD3MM73</accession>
<dbReference type="Gene3D" id="3.30.450.70">
    <property type="match status" value="1"/>
</dbReference>
<evidence type="ECO:0000313" key="3">
    <source>
        <dbReference type="Proteomes" id="UP001530293"/>
    </source>
</evidence>
<dbReference type="Proteomes" id="UP001530293">
    <property type="component" value="Unassembled WGS sequence"/>
</dbReference>
<dbReference type="InterPro" id="IPR011012">
    <property type="entry name" value="Longin-like_dom_sf"/>
</dbReference>